<feature type="compositionally biased region" description="Basic and acidic residues" evidence="1">
    <location>
        <begin position="26"/>
        <end position="48"/>
    </location>
</feature>
<organism evidence="2">
    <name type="scientific">Oceaniferula spumae</name>
    <dbReference type="NCBI Taxonomy" id="2979115"/>
    <lineage>
        <taxon>Bacteria</taxon>
        <taxon>Pseudomonadati</taxon>
        <taxon>Verrucomicrobiota</taxon>
        <taxon>Verrucomicrobiia</taxon>
        <taxon>Verrucomicrobiales</taxon>
        <taxon>Verrucomicrobiaceae</taxon>
        <taxon>Oceaniferula</taxon>
    </lineage>
</organism>
<evidence type="ECO:0000256" key="1">
    <source>
        <dbReference type="SAM" id="MobiDB-lite"/>
    </source>
</evidence>
<dbReference type="AlphaFoldDB" id="A0AAT9FI47"/>
<evidence type="ECO:0000313" key="2">
    <source>
        <dbReference type="EMBL" id="BDS05637.1"/>
    </source>
</evidence>
<reference evidence="2" key="1">
    <citation type="submission" date="2024-07" db="EMBL/GenBank/DDBJ databases">
        <title>Complete genome sequence of Verrucomicrobiaceae bacterium NT6N.</title>
        <authorList>
            <person name="Huang C."/>
            <person name="Takami H."/>
            <person name="Hamasaki K."/>
        </authorList>
    </citation>
    <scope>NUCLEOTIDE SEQUENCE</scope>
    <source>
        <strain evidence="2">NT6N</strain>
    </source>
</reference>
<protein>
    <submittedName>
        <fullName evidence="2">Uncharacterized protein</fullName>
    </submittedName>
</protein>
<sequence>MHDPNDGATIASDISNPRYYSSDSQGIERRALHGWEERGGNRKKDTRFSGEMSVGVSSRF</sequence>
<feature type="region of interest" description="Disordered" evidence="1">
    <location>
        <begin position="1"/>
        <end position="60"/>
    </location>
</feature>
<dbReference type="EMBL" id="AP026866">
    <property type="protein sequence ID" value="BDS05637.1"/>
    <property type="molecule type" value="Genomic_DNA"/>
</dbReference>
<feature type="compositionally biased region" description="Polar residues" evidence="1">
    <location>
        <begin position="12"/>
        <end position="25"/>
    </location>
</feature>
<name>A0AAT9FI47_9BACT</name>
<gene>
    <name evidence="2" type="ORF">NT6N_06770</name>
</gene>
<accession>A0AAT9FI47</accession>
<dbReference type="KEGG" id="osu:NT6N_06770"/>
<proteinExistence type="predicted"/>